<comment type="catalytic activity">
    <reaction evidence="11">
        <text>a 5,6-dihydrouridine in mRNA + NADP(+) = a uridine in mRNA + NADPH + H(+)</text>
        <dbReference type="Rhea" id="RHEA:69855"/>
        <dbReference type="Rhea" id="RHEA-COMP:14658"/>
        <dbReference type="Rhea" id="RHEA-COMP:17789"/>
        <dbReference type="ChEBI" id="CHEBI:15378"/>
        <dbReference type="ChEBI" id="CHEBI:57783"/>
        <dbReference type="ChEBI" id="CHEBI:58349"/>
        <dbReference type="ChEBI" id="CHEBI:65315"/>
        <dbReference type="ChEBI" id="CHEBI:74443"/>
    </reaction>
    <physiologicalReaction direction="right-to-left" evidence="11">
        <dbReference type="Rhea" id="RHEA:69857"/>
    </physiologicalReaction>
</comment>
<dbReference type="InterPro" id="IPR018517">
    <property type="entry name" value="tRNA_hU_synthase_CS"/>
</dbReference>
<dbReference type="GO" id="GO:0006397">
    <property type="term" value="P:mRNA processing"/>
    <property type="evidence" value="ECO:0007669"/>
    <property type="project" value="UniProtKB-KW"/>
</dbReference>
<evidence type="ECO:0000256" key="5">
    <source>
        <dbReference type="ARBA" id="ARBA00022664"/>
    </source>
</evidence>
<evidence type="ECO:0000259" key="13">
    <source>
        <dbReference type="Pfam" id="PF01207"/>
    </source>
</evidence>
<feature type="region of interest" description="Disordered" evidence="12">
    <location>
        <begin position="14"/>
        <end position="47"/>
    </location>
</feature>
<evidence type="ECO:0000256" key="7">
    <source>
        <dbReference type="ARBA" id="ARBA00022857"/>
    </source>
</evidence>
<evidence type="ECO:0000256" key="3">
    <source>
        <dbReference type="ARBA" id="ARBA00022630"/>
    </source>
</evidence>
<dbReference type="Gene3D" id="3.20.20.70">
    <property type="entry name" value="Aldolase class I"/>
    <property type="match status" value="1"/>
</dbReference>
<comment type="caution">
    <text evidence="14">The sequence shown here is derived from an EMBL/GenBank/DDBJ whole genome shotgun (WGS) entry which is preliminary data.</text>
</comment>
<evidence type="ECO:0000256" key="11">
    <source>
        <dbReference type="ARBA" id="ARBA00049447"/>
    </source>
</evidence>
<sequence>MFGSAIKRLSLQRSAPSLRMATSASPRTPTATSLSNAKTISSQTPELPIPAMSPAIIPPGQLSTASGRPVEPRRISMPVAVAPMVDVTTSHFLHLCRIISPNFTLYTEMIHCNALVYNPKDLYNFFGEPWEGKVVQLGGSDVEAMSQAAKLVQDNGYKEINLNVGCPSPRVQKGAFGAVLMKTPSTVVDIIQGMVKIGVTIPITVKCRIGVDNLDSYEYLHDFIQLISTATPVNHFIVHARKCWLKGLSPKQNRSVPPLKHEVVYQLAKDFPHLTFTINGGFSTTQQIKEQLDLVDGVMIGREVMDRPLFLAKVDAAYHNIPANQIKSTEEIVEEFLEYVLTEHVRGTPHSNSVVMAPLKMLYGGRRGREYRRRLAALILPRTKPLPDIVRDMRKMMQEMNFASSGSDRDSEDEVEVEVEDGEVPAAARVCA</sequence>
<dbReference type="InterPro" id="IPR004653">
    <property type="entry name" value="DusA"/>
</dbReference>
<gene>
    <name evidence="14" type="ORF">KVV02_003366</name>
</gene>
<protein>
    <recommendedName>
        <fullName evidence="13">DUS-like FMN-binding domain-containing protein</fullName>
    </recommendedName>
</protein>
<keyword evidence="4" id="KW-0288">FMN</keyword>
<dbReference type="GO" id="GO:0017150">
    <property type="term" value="F:tRNA dihydrouridine synthase activity"/>
    <property type="evidence" value="ECO:0007669"/>
    <property type="project" value="InterPro"/>
</dbReference>
<evidence type="ECO:0000256" key="9">
    <source>
        <dbReference type="ARBA" id="ARBA00023002"/>
    </source>
</evidence>
<feature type="domain" description="DUS-like FMN-binding" evidence="13">
    <location>
        <begin position="81"/>
        <end position="378"/>
    </location>
</feature>
<evidence type="ECO:0000256" key="12">
    <source>
        <dbReference type="SAM" id="MobiDB-lite"/>
    </source>
</evidence>
<feature type="compositionally biased region" description="Polar residues" evidence="12">
    <location>
        <begin position="36"/>
        <end position="45"/>
    </location>
</feature>
<dbReference type="InterPro" id="IPR013785">
    <property type="entry name" value="Aldolase_TIM"/>
</dbReference>
<keyword evidence="7" id="KW-0521">NADP</keyword>
<dbReference type="Proteomes" id="UP000717515">
    <property type="component" value="Unassembled WGS sequence"/>
</dbReference>
<dbReference type="PROSITE" id="PS01136">
    <property type="entry name" value="UPF0034"/>
    <property type="match status" value="1"/>
</dbReference>
<keyword evidence="5" id="KW-0507">mRNA processing</keyword>
<feature type="compositionally biased region" description="Acidic residues" evidence="12">
    <location>
        <begin position="410"/>
        <end position="423"/>
    </location>
</feature>
<evidence type="ECO:0000256" key="6">
    <source>
        <dbReference type="ARBA" id="ARBA00022694"/>
    </source>
</evidence>
<proteinExistence type="predicted"/>
<evidence type="ECO:0000256" key="10">
    <source>
        <dbReference type="ARBA" id="ARBA00048342"/>
    </source>
</evidence>
<keyword evidence="8" id="KW-0694">RNA-binding</keyword>
<evidence type="ECO:0000256" key="1">
    <source>
        <dbReference type="ARBA" id="ARBA00001917"/>
    </source>
</evidence>
<dbReference type="CDD" id="cd02801">
    <property type="entry name" value="DUS_like_FMN"/>
    <property type="match status" value="1"/>
</dbReference>
<dbReference type="Pfam" id="PF01207">
    <property type="entry name" value="Dus"/>
    <property type="match status" value="1"/>
</dbReference>
<feature type="region of interest" description="Disordered" evidence="12">
    <location>
        <begin position="402"/>
        <end position="432"/>
    </location>
</feature>
<dbReference type="EMBL" id="JAIFTL010000076">
    <property type="protein sequence ID" value="KAG9324120.1"/>
    <property type="molecule type" value="Genomic_DNA"/>
</dbReference>
<dbReference type="GO" id="GO:0050660">
    <property type="term" value="F:flavin adenine dinucleotide binding"/>
    <property type="evidence" value="ECO:0007669"/>
    <property type="project" value="InterPro"/>
</dbReference>
<feature type="compositionally biased region" description="Low complexity" evidence="12">
    <location>
        <begin position="21"/>
        <end position="35"/>
    </location>
</feature>
<dbReference type="PANTHER" id="PTHR42907:SF1">
    <property type="entry name" value="FMN-LINKED OXIDOREDUCTASES SUPERFAMILY PROTEIN"/>
    <property type="match status" value="1"/>
</dbReference>
<comment type="cofactor">
    <cofactor evidence="1">
        <name>FMN</name>
        <dbReference type="ChEBI" id="CHEBI:58210"/>
    </cofactor>
</comment>
<dbReference type="SUPFAM" id="SSF51395">
    <property type="entry name" value="FMN-linked oxidoreductases"/>
    <property type="match status" value="1"/>
</dbReference>
<dbReference type="GO" id="GO:0000049">
    <property type="term" value="F:tRNA binding"/>
    <property type="evidence" value="ECO:0007669"/>
    <property type="project" value="UniProtKB-KW"/>
</dbReference>
<evidence type="ECO:0000256" key="4">
    <source>
        <dbReference type="ARBA" id="ARBA00022643"/>
    </source>
</evidence>
<dbReference type="PANTHER" id="PTHR42907">
    <property type="entry name" value="FMN-LINKED OXIDOREDUCTASES SUPERFAMILY PROTEIN"/>
    <property type="match status" value="1"/>
</dbReference>
<reference evidence="14" key="1">
    <citation type="submission" date="2021-07" db="EMBL/GenBank/DDBJ databases">
        <title>Draft genome of Mortierella alpina, strain LL118, isolated from an aspen leaf litter sample.</title>
        <authorList>
            <person name="Yang S."/>
            <person name="Vinatzer B.A."/>
        </authorList>
    </citation>
    <scope>NUCLEOTIDE SEQUENCE</scope>
    <source>
        <strain evidence="14">LL118</strain>
    </source>
</reference>
<dbReference type="InterPro" id="IPR035587">
    <property type="entry name" value="DUS-like_FMN-bd"/>
</dbReference>
<name>A0A9P8A7A0_MORAP</name>
<organism evidence="14 15">
    <name type="scientific">Mortierella alpina</name>
    <name type="common">Oleaginous fungus</name>
    <name type="synonym">Mortierella renispora</name>
    <dbReference type="NCBI Taxonomy" id="64518"/>
    <lineage>
        <taxon>Eukaryota</taxon>
        <taxon>Fungi</taxon>
        <taxon>Fungi incertae sedis</taxon>
        <taxon>Mucoromycota</taxon>
        <taxon>Mortierellomycotina</taxon>
        <taxon>Mortierellomycetes</taxon>
        <taxon>Mortierellales</taxon>
        <taxon>Mortierellaceae</taxon>
        <taxon>Mortierella</taxon>
    </lineage>
</organism>
<dbReference type="NCBIfam" id="NF008774">
    <property type="entry name" value="PRK11815.1"/>
    <property type="match status" value="1"/>
</dbReference>
<evidence type="ECO:0000256" key="8">
    <source>
        <dbReference type="ARBA" id="ARBA00022884"/>
    </source>
</evidence>
<keyword evidence="9" id="KW-0560">Oxidoreductase</keyword>
<comment type="catalytic activity">
    <reaction evidence="10">
        <text>a 5,6-dihydrouridine in mRNA + NAD(+) = a uridine in mRNA + NADH + H(+)</text>
        <dbReference type="Rhea" id="RHEA:69851"/>
        <dbReference type="Rhea" id="RHEA-COMP:14658"/>
        <dbReference type="Rhea" id="RHEA-COMP:17789"/>
        <dbReference type="ChEBI" id="CHEBI:15378"/>
        <dbReference type="ChEBI" id="CHEBI:57540"/>
        <dbReference type="ChEBI" id="CHEBI:57945"/>
        <dbReference type="ChEBI" id="CHEBI:65315"/>
        <dbReference type="ChEBI" id="CHEBI:74443"/>
    </reaction>
    <physiologicalReaction direction="right-to-left" evidence="10">
        <dbReference type="Rhea" id="RHEA:69853"/>
    </physiologicalReaction>
</comment>
<evidence type="ECO:0000256" key="2">
    <source>
        <dbReference type="ARBA" id="ARBA00022555"/>
    </source>
</evidence>
<evidence type="ECO:0000313" key="14">
    <source>
        <dbReference type="EMBL" id="KAG9324120.1"/>
    </source>
</evidence>
<evidence type="ECO:0000313" key="15">
    <source>
        <dbReference type="Proteomes" id="UP000717515"/>
    </source>
</evidence>
<keyword evidence="6" id="KW-0819">tRNA processing</keyword>
<keyword evidence="3" id="KW-0285">Flavoprotein</keyword>
<accession>A0A9P8A7A0</accession>
<keyword evidence="2" id="KW-0820">tRNA-binding</keyword>
<dbReference type="AlphaFoldDB" id="A0A9P8A7A0"/>